<dbReference type="PANTHER" id="PTHR33594">
    <property type="entry name" value="SUPERFAMILY HYDROLASE, PUTATIVE (AFU_ORTHOLOGUE AFUA_1G03035)-RELATED"/>
    <property type="match status" value="1"/>
</dbReference>
<dbReference type="Pfam" id="PF01966">
    <property type="entry name" value="HD"/>
    <property type="match status" value="1"/>
</dbReference>
<keyword evidence="3" id="KW-1185">Reference proteome</keyword>
<dbReference type="PROSITE" id="PS51831">
    <property type="entry name" value="HD"/>
    <property type="match status" value="1"/>
</dbReference>
<feature type="domain" description="HD" evidence="1">
    <location>
        <begin position="28"/>
        <end position="132"/>
    </location>
</feature>
<name>A0A2Z2H5I0_9GAMM</name>
<evidence type="ECO:0000313" key="2">
    <source>
        <dbReference type="EMBL" id="ARS52564.1"/>
    </source>
</evidence>
<reference evidence="2 3" key="1">
    <citation type="journal article" date="2017" name="Int. J. Syst. Evol. Microbiol.">
        <title>Kushneria konosiri sp. nov., isolated from the Korean salt-fermented seafood Daemi-jeot.</title>
        <authorList>
            <person name="Yun J.H."/>
            <person name="Park S.K."/>
            <person name="Lee J.Y."/>
            <person name="Jung M.J."/>
            <person name="Bae J.W."/>
        </authorList>
    </citation>
    <scope>NUCLEOTIDE SEQUENCE [LARGE SCALE GENOMIC DNA]</scope>
    <source>
        <strain evidence="2 3">X49</strain>
    </source>
</reference>
<dbReference type="Proteomes" id="UP000250025">
    <property type="component" value="Chromosome"/>
</dbReference>
<dbReference type="CDD" id="cd00077">
    <property type="entry name" value="HDc"/>
    <property type="match status" value="1"/>
</dbReference>
<evidence type="ECO:0000313" key="3">
    <source>
        <dbReference type="Proteomes" id="UP000250025"/>
    </source>
</evidence>
<dbReference type="EMBL" id="CP021323">
    <property type="protein sequence ID" value="ARS52564.1"/>
    <property type="molecule type" value="Genomic_DNA"/>
</dbReference>
<accession>A0A2Z2H5I0</accession>
<dbReference type="AlphaFoldDB" id="A0A2Z2H5I0"/>
<gene>
    <name evidence="2" type="ORF">B9G99_06470</name>
</gene>
<protein>
    <submittedName>
        <fullName evidence="2">Phosphohydrolase</fullName>
    </submittedName>
</protein>
<organism evidence="2 3">
    <name type="scientific">Kushneria konosiri</name>
    <dbReference type="NCBI Taxonomy" id="698828"/>
    <lineage>
        <taxon>Bacteria</taxon>
        <taxon>Pseudomonadati</taxon>
        <taxon>Pseudomonadota</taxon>
        <taxon>Gammaproteobacteria</taxon>
        <taxon>Oceanospirillales</taxon>
        <taxon>Halomonadaceae</taxon>
        <taxon>Kushneria</taxon>
    </lineage>
</organism>
<dbReference type="Gene3D" id="1.10.3210.50">
    <property type="match status" value="1"/>
</dbReference>
<dbReference type="InterPro" id="IPR003607">
    <property type="entry name" value="HD/PDEase_dom"/>
</dbReference>
<sequence length="218" mass="23837">MTTPFSPYQPLADALLAHLPDDGDGAHDLAHLVRVWRNVQRIAAEEGGDRELLLAATLLHDGVHVAKNDPRRDRASWLAAEQARNILDTLGWAASHIDAVAHAIESHSFSANITPQTLEARVLQDADRLDALGALGVARCFYTAGTMGSALYDVTDPQAHARALDDQRFTLDHFETKLLTLSEGFQTATGRQLAAQRHARLLAFREALLEEIGEPPVE</sequence>
<dbReference type="RefSeq" id="WP_086621321.1">
    <property type="nucleotide sequence ID" value="NZ_CP021323.1"/>
</dbReference>
<keyword evidence="2" id="KW-0378">Hydrolase</keyword>
<dbReference type="PANTHER" id="PTHR33594:SF1">
    <property type="entry name" value="HD_PDEASE DOMAIN-CONTAINING PROTEIN"/>
    <property type="match status" value="1"/>
</dbReference>
<proteinExistence type="predicted"/>
<dbReference type="SMART" id="SM00471">
    <property type="entry name" value="HDc"/>
    <property type="match status" value="1"/>
</dbReference>
<dbReference type="GO" id="GO:0016787">
    <property type="term" value="F:hydrolase activity"/>
    <property type="evidence" value="ECO:0007669"/>
    <property type="project" value="UniProtKB-KW"/>
</dbReference>
<dbReference type="SUPFAM" id="SSF109604">
    <property type="entry name" value="HD-domain/PDEase-like"/>
    <property type="match status" value="1"/>
</dbReference>
<dbReference type="OrthoDB" id="9797344at2"/>
<evidence type="ECO:0000259" key="1">
    <source>
        <dbReference type="PROSITE" id="PS51831"/>
    </source>
</evidence>
<dbReference type="KEGG" id="kus:B9G99_06470"/>
<dbReference type="InterPro" id="IPR006674">
    <property type="entry name" value="HD_domain"/>
</dbReference>